<dbReference type="InterPro" id="IPR051482">
    <property type="entry name" value="Cholesterol_transport"/>
</dbReference>
<dbReference type="InterPro" id="IPR011993">
    <property type="entry name" value="PH-like_dom_sf"/>
</dbReference>
<dbReference type="GO" id="GO:0120015">
    <property type="term" value="F:sterol transfer activity"/>
    <property type="evidence" value="ECO:0007669"/>
    <property type="project" value="TreeGrafter"/>
</dbReference>
<evidence type="ECO:0000256" key="1">
    <source>
        <dbReference type="SAM" id="Phobius"/>
    </source>
</evidence>
<dbReference type="GO" id="GO:0140268">
    <property type="term" value="C:endoplasmic reticulum-plasma membrane contact site"/>
    <property type="evidence" value="ECO:0007669"/>
    <property type="project" value="TreeGrafter"/>
</dbReference>
<proteinExistence type="predicted"/>
<dbReference type="Proteomes" id="UP000186922">
    <property type="component" value="Unassembled WGS sequence"/>
</dbReference>
<sequence length="342" mass="38298">MLPKTVAKPTRVEKFRQRFLADVPENEELIEYYSCALHKDYYLQHGALYITKNFVCFRSTIFGQERKLIIPTCDILHVYKNNTLRLIPSGIVVDTGAHKYHFAAFGGGHGRHSAYMMLHNVAVNQVRPAILQNGFKDEQRFIKSQSSCTLSSPYKAETMAKKEDFLAPLSASVMHSYVDNIRRQSRSLMIPPAICITPPETPASFSSLSSEYCCDVPDCGSEDQTGYEPKFCGEPSSFQSSAPKTEDNFAISVPTWVPVFLGYLLCAVLACTAVFGFFREMKLFGNGVPSTTYIPPLCSRLPLKAPLSNETVQIMRSLEALENLVQRICHQVHDLKNSRAAC</sequence>
<dbReference type="InterPro" id="IPR004182">
    <property type="entry name" value="GRAM"/>
</dbReference>
<dbReference type="OrthoDB" id="2162691at2759"/>
<keyword evidence="1" id="KW-0472">Membrane</keyword>
<dbReference type="STRING" id="947166.A0A1D1V4W2"/>
<gene>
    <name evidence="3" type="primary">RvY_07466-1</name>
    <name evidence="3" type="synonym">RvY_07466.1</name>
    <name evidence="3" type="ORF">RvY_07466</name>
</gene>
<dbReference type="GO" id="GO:0032366">
    <property type="term" value="P:intracellular sterol transport"/>
    <property type="evidence" value="ECO:0007669"/>
    <property type="project" value="TreeGrafter"/>
</dbReference>
<name>A0A1D1V4W2_RAMVA</name>
<accession>A0A1D1V4W2</accession>
<organism evidence="3 4">
    <name type="scientific">Ramazzottius varieornatus</name>
    <name type="common">Water bear</name>
    <name type="synonym">Tardigrade</name>
    <dbReference type="NCBI Taxonomy" id="947166"/>
    <lineage>
        <taxon>Eukaryota</taxon>
        <taxon>Metazoa</taxon>
        <taxon>Ecdysozoa</taxon>
        <taxon>Tardigrada</taxon>
        <taxon>Eutardigrada</taxon>
        <taxon>Parachela</taxon>
        <taxon>Hypsibioidea</taxon>
        <taxon>Ramazzottiidae</taxon>
        <taxon>Ramazzottius</taxon>
    </lineage>
</organism>
<dbReference type="GO" id="GO:0005789">
    <property type="term" value="C:endoplasmic reticulum membrane"/>
    <property type="evidence" value="ECO:0007669"/>
    <property type="project" value="TreeGrafter"/>
</dbReference>
<feature type="domain" description="GRAM" evidence="2">
    <location>
        <begin position="13"/>
        <end position="82"/>
    </location>
</feature>
<dbReference type="PANTHER" id="PTHR23319:SF4">
    <property type="entry name" value="GRAM DOMAIN CONTAINING 1B, ISOFORM E"/>
    <property type="match status" value="1"/>
</dbReference>
<evidence type="ECO:0000313" key="3">
    <source>
        <dbReference type="EMBL" id="GAU95950.1"/>
    </source>
</evidence>
<keyword evidence="1" id="KW-0812">Transmembrane</keyword>
<comment type="caution">
    <text evidence="3">The sequence shown here is derived from an EMBL/GenBank/DDBJ whole genome shotgun (WGS) entry which is preliminary data.</text>
</comment>
<dbReference type="PANTHER" id="PTHR23319">
    <property type="entry name" value="GRAM DOMAIN CONTAINING 1B, ISOFORM E"/>
    <property type="match status" value="1"/>
</dbReference>
<keyword evidence="4" id="KW-1185">Reference proteome</keyword>
<dbReference type="Pfam" id="PF02893">
    <property type="entry name" value="GRAM"/>
    <property type="match status" value="1"/>
</dbReference>
<reference evidence="3 4" key="1">
    <citation type="journal article" date="2016" name="Nat. Commun.">
        <title>Extremotolerant tardigrade genome and improved radiotolerance of human cultured cells by tardigrade-unique protein.</title>
        <authorList>
            <person name="Hashimoto T."/>
            <person name="Horikawa D.D."/>
            <person name="Saito Y."/>
            <person name="Kuwahara H."/>
            <person name="Kozuka-Hata H."/>
            <person name="Shin-I T."/>
            <person name="Minakuchi Y."/>
            <person name="Ohishi K."/>
            <person name="Motoyama A."/>
            <person name="Aizu T."/>
            <person name="Enomoto A."/>
            <person name="Kondo K."/>
            <person name="Tanaka S."/>
            <person name="Hara Y."/>
            <person name="Koshikawa S."/>
            <person name="Sagara H."/>
            <person name="Miura T."/>
            <person name="Yokobori S."/>
            <person name="Miyagawa K."/>
            <person name="Suzuki Y."/>
            <person name="Kubo T."/>
            <person name="Oyama M."/>
            <person name="Kohara Y."/>
            <person name="Fujiyama A."/>
            <person name="Arakawa K."/>
            <person name="Katayama T."/>
            <person name="Toyoda A."/>
            <person name="Kunieda T."/>
        </authorList>
    </citation>
    <scope>NUCLEOTIDE SEQUENCE [LARGE SCALE GENOMIC DNA]</scope>
    <source>
        <strain evidence="3 4">YOKOZUNA-1</strain>
    </source>
</reference>
<feature type="transmembrane region" description="Helical" evidence="1">
    <location>
        <begin position="256"/>
        <end position="278"/>
    </location>
</feature>
<dbReference type="Gene3D" id="2.30.29.30">
    <property type="entry name" value="Pleckstrin-homology domain (PH domain)/Phosphotyrosine-binding domain (PTB)"/>
    <property type="match status" value="1"/>
</dbReference>
<keyword evidence="1" id="KW-1133">Transmembrane helix</keyword>
<dbReference type="GO" id="GO:0032934">
    <property type="term" value="F:sterol binding"/>
    <property type="evidence" value="ECO:0007669"/>
    <property type="project" value="TreeGrafter"/>
</dbReference>
<protein>
    <recommendedName>
        <fullName evidence="2">GRAM domain-containing protein</fullName>
    </recommendedName>
</protein>
<dbReference type="AlphaFoldDB" id="A0A1D1V4W2"/>
<evidence type="ECO:0000259" key="2">
    <source>
        <dbReference type="SMART" id="SM00568"/>
    </source>
</evidence>
<dbReference type="SMART" id="SM00568">
    <property type="entry name" value="GRAM"/>
    <property type="match status" value="1"/>
</dbReference>
<evidence type="ECO:0000313" key="4">
    <source>
        <dbReference type="Proteomes" id="UP000186922"/>
    </source>
</evidence>
<dbReference type="GO" id="GO:0005886">
    <property type="term" value="C:plasma membrane"/>
    <property type="evidence" value="ECO:0007669"/>
    <property type="project" value="TreeGrafter"/>
</dbReference>
<dbReference type="EMBL" id="BDGG01000003">
    <property type="protein sequence ID" value="GAU95950.1"/>
    <property type="molecule type" value="Genomic_DNA"/>
</dbReference>